<name>A0A1I7XEI7_HETBA</name>
<proteinExistence type="predicted"/>
<sequence>MFLLFLLCRSKWLKENLRVYAICACSEDRGMYTGEWQRVEVLKCDEFAEVLFLDSGGCETVLPSSLYKIHQQHCKYPPICMQLCIQGLCDADIKRAAIGEWSDKCKENWRKLLREDVLIGLSILKCLNSTCRSSPQIKELLPYQRPNVIFVQRVRIHGEEKLVTKSFSDPALGVGRARCDETRPIEWLYD</sequence>
<dbReference type="Pfam" id="PF00567">
    <property type="entry name" value="TUDOR"/>
    <property type="match status" value="1"/>
</dbReference>
<dbReference type="SUPFAM" id="SSF63748">
    <property type="entry name" value="Tudor/PWWP/MBT"/>
    <property type="match status" value="1"/>
</dbReference>
<accession>A0A1I7XEI7</accession>
<dbReference type="WBParaSite" id="Hba_15752">
    <property type="protein sequence ID" value="Hba_15752"/>
    <property type="gene ID" value="Hba_15752"/>
</dbReference>
<dbReference type="Proteomes" id="UP000095283">
    <property type="component" value="Unplaced"/>
</dbReference>
<evidence type="ECO:0000313" key="3">
    <source>
        <dbReference type="WBParaSite" id="Hba_15752"/>
    </source>
</evidence>
<organism evidence="2 3">
    <name type="scientific">Heterorhabditis bacteriophora</name>
    <name type="common">Entomopathogenic nematode worm</name>
    <dbReference type="NCBI Taxonomy" id="37862"/>
    <lineage>
        <taxon>Eukaryota</taxon>
        <taxon>Metazoa</taxon>
        <taxon>Ecdysozoa</taxon>
        <taxon>Nematoda</taxon>
        <taxon>Chromadorea</taxon>
        <taxon>Rhabditida</taxon>
        <taxon>Rhabditina</taxon>
        <taxon>Rhabditomorpha</taxon>
        <taxon>Strongyloidea</taxon>
        <taxon>Heterorhabditidae</taxon>
        <taxon>Heterorhabditis</taxon>
    </lineage>
</organism>
<protein>
    <submittedName>
        <fullName evidence="3">Tudor domain-containing protein</fullName>
    </submittedName>
</protein>
<dbReference type="InterPro" id="IPR002999">
    <property type="entry name" value="Tudor"/>
</dbReference>
<evidence type="ECO:0000313" key="2">
    <source>
        <dbReference type="Proteomes" id="UP000095283"/>
    </source>
</evidence>
<dbReference type="Gene3D" id="2.30.30.140">
    <property type="match status" value="1"/>
</dbReference>
<dbReference type="SMART" id="SM00333">
    <property type="entry name" value="TUDOR"/>
    <property type="match status" value="1"/>
</dbReference>
<feature type="domain" description="Tudor" evidence="1">
    <location>
        <begin position="11"/>
        <end position="74"/>
    </location>
</feature>
<dbReference type="AlphaFoldDB" id="A0A1I7XEI7"/>
<keyword evidence="2" id="KW-1185">Reference proteome</keyword>
<evidence type="ECO:0000259" key="1">
    <source>
        <dbReference type="SMART" id="SM00333"/>
    </source>
</evidence>
<reference evidence="3" key="1">
    <citation type="submission" date="2016-11" db="UniProtKB">
        <authorList>
            <consortium name="WormBaseParasite"/>
        </authorList>
    </citation>
    <scope>IDENTIFICATION</scope>
</reference>